<dbReference type="Proteomes" id="UP001235133">
    <property type="component" value="Unassembled WGS sequence"/>
</dbReference>
<keyword evidence="3" id="KW-0732">Signal</keyword>
<organism evidence="5 6">
    <name type="scientific">Microbacterium psychrotolerans</name>
    <dbReference type="NCBI Taxonomy" id="3068321"/>
    <lineage>
        <taxon>Bacteria</taxon>
        <taxon>Bacillati</taxon>
        <taxon>Actinomycetota</taxon>
        <taxon>Actinomycetes</taxon>
        <taxon>Micrococcales</taxon>
        <taxon>Microbacteriaceae</taxon>
        <taxon>Microbacterium</taxon>
    </lineage>
</organism>
<dbReference type="Gene3D" id="2.60.40.1120">
    <property type="entry name" value="Carboxypeptidase-like, regulatory domain"/>
    <property type="match status" value="5"/>
</dbReference>
<reference evidence="5 6" key="1">
    <citation type="submission" date="2023-08" db="EMBL/GenBank/DDBJ databases">
        <title>Microbacterium psychrotolerans sp. nov., a psychrotolerant bacterium isolated from soil in Heilongjiang Province, China.</title>
        <authorList>
            <person name="An P."/>
            <person name="Zhao D."/>
            <person name="Xiang H."/>
        </authorList>
    </citation>
    <scope>NUCLEOTIDE SEQUENCE [LARGE SCALE GENOMIC DNA]</scope>
    <source>
        <strain evidence="5 6">QXD-8</strain>
    </source>
</reference>
<dbReference type="EMBL" id="JAVFWO010000003">
    <property type="protein sequence ID" value="MDQ7878540.1"/>
    <property type="molecule type" value="Genomic_DNA"/>
</dbReference>
<evidence type="ECO:0000256" key="4">
    <source>
        <dbReference type="ARBA" id="ARBA00030238"/>
    </source>
</evidence>
<evidence type="ECO:0000256" key="1">
    <source>
        <dbReference type="ARBA" id="ARBA00000548"/>
    </source>
</evidence>
<comment type="caution">
    <text evidence="5">The sequence shown here is derived from an EMBL/GenBank/DDBJ whole genome shotgun (WGS) entry which is preliminary data.</text>
</comment>
<dbReference type="RefSeq" id="WP_308868088.1">
    <property type="nucleotide sequence ID" value="NZ_JAVFWO010000003.1"/>
</dbReference>
<dbReference type="InterPro" id="IPR051417">
    <property type="entry name" value="SDr/BOS_complex"/>
</dbReference>
<evidence type="ECO:0000313" key="5">
    <source>
        <dbReference type="EMBL" id="MDQ7878540.1"/>
    </source>
</evidence>
<evidence type="ECO:0000256" key="3">
    <source>
        <dbReference type="ARBA" id="ARBA00022729"/>
    </source>
</evidence>
<evidence type="ECO:0000313" key="6">
    <source>
        <dbReference type="Proteomes" id="UP001235133"/>
    </source>
</evidence>
<evidence type="ECO:0000256" key="2">
    <source>
        <dbReference type="ARBA" id="ARBA00012595"/>
    </source>
</evidence>
<dbReference type="SUPFAM" id="SSF49478">
    <property type="entry name" value="Cna protein B-type domain"/>
    <property type="match status" value="1"/>
</dbReference>
<dbReference type="SUPFAM" id="SSF49452">
    <property type="entry name" value="Starch-binding domain-like"/>
    <property type="match status" value="4"/>
</dbReference>
<dbReference type="EC" id="3.2.1.1" evidence="2"/>
<dbReference type="SUPFAM" id="SSF49464">
    <property type="entry name" value="Carboxypeptidase regulatory domain-like"/>
    <property type="match status" value="1"/>
</dbReference>
<comment type="catalytic activity">
    <reaction evidence="1">
        <text>Endohydrolysis of (1-&gt;4)-alpha-D-glucosidic linkages in polysaccharides containing three or more (1-&gt;4)-alpha-linked D-glucose units.</text>
        <dbReference type="EC" id="3.2.1.1"/>
    </reaction>
</comment>
<accession>A0ABU0Z1U4</accession>
<dbReference type="PANTHER" id="PTHR23303">
    <property type="entry name" value="CARBOXYPEPTIDASE REGULATORY REGION-CONTAINING"/>
    <property type="match status" value="1"/>
</dbReference>
<protein>
    <recommendedName>
        <fullName evidence="2">alpha-amylase</fullName>
        <ecNumber evidence="2">3.2.1.1</ecNumber>
    </recommendedName>
    <alternativeName>
        <fullName evidence="4">1,4-alpha-D-glucan glucanohydrolase</fullName>
    </alternativeName>
</protein>
<dbReference type="Gene3D" id="2.60.40.2700">
    <property type="match status" value="1"/>
</dbReference>
<dbReference type="InterPro" id="IPR013783">
    <property type="entry name" value="Ig-like_fold"/>
</dbReference>
<dbReference type="Gene3D" id="2.60.40.10">
    <property type="entry name" value="Immunoglobulins"/>
    <property type="match status" value="1"/>
</dbReference>
<dbReference type="InterPro" id="IPR008969">
    <property type="entry name" value="CarboxyPept-like_regulatory"/>
</dbReference>
<keyword evidence="6" id="KW-1185">Reference proteome</keyword>
<sequence length="752" mass="76272">MTAPSPSRAFAPAARTWSIVALTGAIVAGLIGGQPAWGLESDPPPEPSTASGSISGVVTTEAGEPAAGVQVVAHRYRADWSTWMWESSAPAGADGAYSLAGLRDGEYRLEFQTGYASASLTPEWWEDAADVWSATTLTVADGTVITGISASLSPGATISGTVTDESGAPVPGVSVRALDPASGSWRSYTNTDAAGVYELTGLKAGGYAIEFAPLGVSGPVAGEWWDDAASRADAEVVTVSSAGSVSGIDAVLAAAGSISGVVTDTTGTPAPNVYIGVYRASSDGIGDWVGSAATDASGAYSVTGLAFGEYKVQFSSWGSLLAEWYDDAADVWSATSVTVEAGSTTSVDGELTVGATIAGVVTDEAGQPVGNVSVWARPATSDGTGFPTGVSTSPDGTYSLSGLAPGEYRVQFETDQAATNVAGEWWDEAKTEAAATVLTLEAGEVFEGVSPVLSPGAGISGVVRDGSGAPLTDAQVTLHAVDGTWLANAWTGPDGSYRFQGLDAGSYRLEFRTQVGEQAFLSEWWNNAPDLASADDLVTVAGATLAGIDAVLSVEDGSVLETNSASLSGVVTDVAGNPLEGVSVSVDAGTWGGGGQTDASGAWSMTSLPAGTYRVSFSAEIDGLLVTEWWEDAADSDSATPIRLANAEQRSGIDAVLGSAALPVLDSSTPKITGALRVGAVVKAHPRGWTDGTQFAFQWLADGEPITNETGASLEITPELAGARLTVVVTGSLPGYQIVMKTSAPTVPVATR</sequence>
<gene>
    <name evidence="5" type="ORF">Q9R08_11185</name>
</gene>
<dbReference type="InterPro" id="IPR013784">
    <property type="entry name" value="Carb-bd-like_fold"/>
</dbReference>
<dbReference type="Pfam" id="PF13620">
    <property type="entry name" value="CarboxypepD_reg"/>
    <property type="match status" value="5"/>
</dbReference>
<proteinExistence type="predicted"/>
<dbReference type="PANTHER" id="PTHR23303:SF14">
    <property type="entry name" value="BOS COMPLEX SUBUNIT NOMO1-RELATED"/>
    <property type="match status" value="1"/>
</dbReference>
<name>A0ABU0Z1U4_9MICO</name>